<comment type="caution">
    <text evidence="2">The sequence shown here is derived from an EMBL/GenBank/DDBJ whole genome shotgun (WGS) entry which is preliminary data.</text>
</comment>
<dbReference type="EMBL" id="LXQA010289146">
    <property type="protein sequence ID" value="MCI41199.1"/>
    <property type="molecule type" value="Genomic_DNA"/>
</dbReference>
<evidence type="ECO:0000256" key="1">
    <source>
        <dbReference type="SAM" id="MobiDB-lite"/>
    </source>
</evidence>
<reference evidence="2 3" key="1">
    <citation type="journal article" date="2018" name="Front. Plant Sci.">
        <title>Red Clover (Trifolium pratense) and Zigzag Clover (T. medium) - A Picture of Genomic Similarities and Differences.</title>
        <authorList>
            <person name="Dluhosova J."/>
            <person name="Istvanek J."/>
            <person name="Nedelnik J."/>
            <person name="Repkova J."/>
        </authorList>
    </citation>
    <scope>NUCLEOTIDE SEQUENCE [LARGE SCALE GENOMIC DNA]</scope>
    <source>
        <strain evidence="3">cv. 10/8</strain>
        <tissue evidence="2">Leaf</tissue>
    </source>
</reference>
<dbReference type="AlphaFoldDB" id="A0A392RXS1"/>
<sequence length="71" mass="8164">MMEERYRSMLGDHIKKYKRRFKGASSNPGSNPVAVPFVKSNNGLKAPKLGNERRRGLRDEETISEWINNSN</sequence>
<keyword evidence="2" id="KW-0067">ATP-binding</keyword>
<dbReference type="Proteomes" id="UP000265520">
    <property type="component" value="Unassembled WGS sequence"/>
</dbReference>
<protein>
    <submittedName>
        <fullName evidence="2">DNA helicase INO80-like</fullName>
    </submittedName>
</protein>
<keyword evidence="2" id="KW-0547">Nucleotide-binding</keyword>
<keyword evidence="2" id="KW-0378">Hydrolase</keyword>
<evidence type="ECO:0000313" key="2">
    <source>
        <dbReference type="EMBL" id="MCI41199.1"/>
    </source>
</evidence>
<feature type="non-terminal residue" evidence="2">
    <location>
        <position position="71"/>
    </location>
</feature>
<keyword evidence="3" id="KW-1185">Reference proteome</keyword>
<accession>A0A392RXS1</accession>
<dbReference type="GO" id="GO:0004386">
    <property type="term" value="F:helicase activity"/>
    <property type="evidence" value="ECO:0007669"/>
    <property type="project" value="UniProtKB-KW"/>
</dbReference>
<name>A0A392RXS1_9FABA</name>
<feature type="region of interest" description="Disordered" evidence="1">
    <location>
        <begin position="21"/>
        <end position="58"/>
    </location>
</feature>
<keyword evidence="2" id="KW-0347">Helicase</keyword>
<organism evidence="2 3">
    <name type="scientific">Trifolium medium</name>
    <dbReference type="NCBI Taxonomy" id="97028"/>
    <lineage>
        <taxon>Eukaryota</taxon>
        <taxon>Viridiplantae</taxon>
        <taxon>Streptophyta</taxon>
        <taxon>Embryophyta</taxon>
        <taxon>Tracheophyta</taxon>
        <taxon>Spermatophyta</taxon>
        <taxon>Magnoliopsida</taxon>
        <taxon>eudicotyledons</taxon>
        <taxon>Gunneridae</taxon>
        <taxon>Pentapetalae</taxon>
        <taxon>rosids</taxon>
        <taxon>fabids</taxon>
        <taxon>Fabales</taxon>
        <taxon>Fabaceae</taxon>
        <taxon>Papilionoideae</taxon>
        <taxon>50 kb inversion clade</taxon>
        <taxon>NPAAA clade</taxon>
        <taxon>Hologalegina</taxon>
        <taxon>IRL clade</taxon>
        <taxon>Trifolieae</taxon>
        <taxon>Trifolium</taxon>
    </lineage>
</organism>
<proteinExistence type="predicted"/>
<evidence type="ECO:0000313" key="3">
    <source>
        <dbReference type="Proteomes" id="UP000265520"/>
    </source>
</evidence>